<dbReference type="FunFam" id="3.30.420.40:FF:000028">
    <property type="entry name" value="heat shock 70 kDa protein-like"/>
    <property type="match status" value="1"/>
</dbReference>
<dbReference type="AlphaFoldDB" id="A0A699UMK4"/>
<dbReference type="SUPFAM" id="SSF53067">
    <property type="entry name" value="Actin-like ATPase domain"/>
    <property type="match status" value="1"/>
</dbReference>
<dbReference type="InterPro" id="IPR013126">
    <property type="entry name" value="Hsp_70_fam"/>
</dbReference>
<dbReference type="EMBL" id="BKCJ011350030">
    <property type="protein sequence ID" value="GFD24125.1"/>
    <property type="molecule type" value="Genomic_DNA"/>
</dbReference>
<keyword evidence="2" id="KW-0547">Nucleotide-binding</keyword>
<accession>A0A699UMK4</accession>
<name>A0A699UMK4_TANCI</name>
<dbReference type="Gene3D" id="3.30.420.40">
    <property type="match status" value="1"/>
</dbReference>
<evidence type="ECO:0000256" key="2">
    <source>
        <dbReference type="ARBA" id="ARBA00022741"/>
    </source>
</evidence>
<protein>
    <submittedName>
        <fullName evidence="4">Heat shock cognate 70 kDa protein</fullName>
    </submittedName>
</protein>
<evidence type="ECO:0000256" key="3">
    <source>
        <dbReference type="ARBA" id="ARBA00022840"/>
    </source>
</evidence>
<dbReference type="GO" id="GO:0140662">
    <property type="term" value="F:ATP-dependent protein folding chaperone"/>
    <property type="evidence" value="ECO:0007669"/>
    <property type="project" value="InterPro"/>
</dbReference>
<comment type="caution">
    <text evidence="4">The sequence shown here is derived from an EMBL/GenBank/DDBJ whole genome shotgun (WGS) entry which is preliminary data.</text>
</comment>
<dbReference type="GO" id="GO:0005524">
    <property type="term" value="F:ATP binding"/>
    <property type="evidence" value="ECO:0007669"/>
    <property type="project" value="UniProtKB-KW"/>
</dbReference>
<sequence>MCWQHNRIEIIANDQGRGGNAHKPKIEVTYKGGKKEFDAEEISCMVLAKMKEIAQKYLATTVEKAVIIVPAYFNDSQRQSTKDAAA</sequence>
<keyword evidence="4" id="KW-0346">Stress response</keyword>
<feature type="non-terminal residue" evidence="4">
    <location>
        <position position="86"/>
    </location>
</feature>
<organism evidence="4">
    <name type="scientific">Tanacetum cinerariifolium</name>
    <name type="common">Dalmatian daisy</name>
    <name type="synonym">Chrysanthemum cinerariifolium</name>
    <dbReference type="NCBI Taxonomy" id="118510"/>
    <lineage>
        <taxon>Eukaryota</taxon>
        <taxon>Viridiplantae</taxon>
        <taxon>Streptophyta</taxon>
        <taxon>Embryophyta</taxon>
        <taxon>Tracheophyta</taxon>
        <taxon>Spermatophyta</taxon>
        <taxon>Magnoliopsida</taxon>
        <taxon>eudicotyledons</taxon>
        <taxon>Gunneridae</taxon>
        <taxon>Pentapetalae</taxon>
        <taxon>asterids</taxon>
        <taxon>campanulids</taxon>
        <taxon>Asterales</taxon>
        <taxon>Asteraceae</taxon>
        <taxon>Asteroideae</taxon>
        <taxon>Anthemideae</taxon>
        <taxon>Anthemidinae</taxon>
        <taxon>Tanacetum</taxon>
    </lineage>
</organism>
<evidence type="ECO:0000256" key="1">
    <source>
        <dbReference type="ARBA" id="ARBA00007381"/>
    </source>
</evidence>
<gene>
    <name evidence="4" type="ORF">Tci_896094</name>
</gene>
<evidence type="ECO:0000313" key="4">
    <source>
        <dbReference type="EMBL" id="GFD24125.1"/>
    </source>
</evidence>
<keyword evidence="3" id="KW-0067">ATP-binding</keyword>
<dbReference type="InterPro" id="IPR043129">
    <property type="entry name" value="ATPase_NBD"/>
</dbReference>
<reference evidence="4" key="1">
    <citation type="journal article" date="2019" name="Sci. Rep.">
        <title>Draft genome of Tanacetum cinerariifolium, the natural source of mosquito coil.</title>
        <authorList>
            <person name="Yamashiro T."/>
            <person name="Shiraishi A."/>
            <person name="Satake H."/>
            <person name="Nakayama K."/>
        </authorList>
    </citation>
    <scope>NUCLEOTIDE SEQUENCE</scope>
</reference>
<dbReference type="PANTHER" id="PTHR19375">
    <property type="entry name" value="HEAT SHOCK PROTEIN 70KDA"/>
    <property type="match status" value="1"/>
</dbReference>
<dbReference type="Pfam" id="PF00012">
    <property type="entry name" value="HSP70"/>
    <property type="match status" value="1"/>
</dbReference>
<comment type="similarity">
    <text evidence="1">Belongs to the heat shock protein 70 family.</text>
</comment>
<proteinExistence type="inferred from homology"/>